<evidence type="ECO:0000313" key="2">
    <source>
        <dbReference type="WBParaSite" id="PSAMB.scaffold4572size14194.g24630.t2"/>
    </source>
</evidence>
<accession>A0A914WM92</accession>
<keyword evidence="1" id="KW-1185">Reference proteome</keyword>
<dbReference type="WBParaSite" id="PSAMB.scaffold4572size14194.g24630.t2">
    <property type="protein sequence ID" value="PSAMB.scaffold4572size14194.g24630.t2"/>
    <property type="gene ID" value="PSAMB.scaffold4572size14194.g24630"/>
</dbReference>
<protein>
    <submittedName>
        <fullName evidence="2">Uncharacterized protein</fullName>
    </submittedName>
</protein>
<dbReference type="Proteomes" id="UP000887566">
    <property type="component" value="Unplaced"/>
</dbReference>
<sequence>MAPKECVYAVFLMALTHIGINDREGDERGTRAARFGDLIADAAATPSIRADSKDIQIGYYGHPDHVNQEWLDKELERDIPSEEAIETCCNVENEGPWQNMCTIFEAADTWCHYTKKCWKLLRKLPIAYYEEKPHNLYQMVTDGAKNKYKVADYVDCSLRKYRFEPVLSACIVRSVCQRYIERHDPPGFQDSLGDECRSDSSSFKITKNRTVSAISSCSPSQEMFKLTALDCMRTCHKFRLNQVRPCATAVFGPNERCTMYADRTVDQGGVCKTSPVEDERTLIELRKDCQIR</sequence>
<evidence type="ECO:0000313" key="1">
    <source>
        <dbReference type="Proteomes" id="UP000887566"/>
    </source>
</evidence>
<proteinExistence type="predicted"/>
<organism evidence="1 2">
    <name type="scientific">Plectus sambesii</name>
    <dbReference type="NCBI Taxonomy" id="2011161"/>
    <lineage>
        <taxon>Eukaryota</taxon>
        <taxon>Metazoa</taxon>
        <taxon>Ecdysozoa</taxon>
        <taxon>Nematoda</taxon>
        <taxon>Chromadorea</taxon>
        <taxon>Plectida</taxon>
        <taxon>Plectina</taxon>
        <taxon>Plectoidea</taxon>
        <taxon>Plectidae</taxon>
        <taxon>Plectus</taxon>
    </lineage>
</organism>
<name>A0A914WM92_9BILA</name>
<reference evidence="2" key="1">
    <citation type="submission" date="2022-11" db="UniProtKB">
        <authorList>
            <consortium name="WormBaseParasite"/>
        </authorList>
    </citation>
    <scope>IDENTIFICATION</scope>
</reference>
<dbReference type="AlphaFoldDB" id="A0A914WM92"/>